<evidence type="ECO:0000256" key="3">
    <source>
        <dbReference type="ARBA" id="ARBA00023163"/>
    </source>
</evidence>
<dbReference type="Gene3D" id="1.10.10.60">
    <property type="entry name" value="Homeodomain-like"/>
    <property type="match status" value="2"/>
</dbReference>
<dbReference type="SUPFAM" id="SSF46689">
    <property type="entry name" value="Homeodomain-like"/>
    <property type="match status" value="2"/>
</dbReference>
<feature type="modified residue" description="4-aspartylphosphate" evidence="4">
    <location>
        <position position="54"/>
    </location>
</feature>
<evidence type="ECO:0000259" key="5">
    <source>
        <dbReference type="PROSITE" id="PS01124"/>
    </source>
</evidence>
<dbReference type="Pfam" id="PF00072">
    <property type="entry name" value="Response_reg"/>
    <property type="match status" value="1"/>
</dbReference>
<dbReference type="InterPro" id="IPR018060">
    <property type="entry name" value="HTH_AraC"/>
</dbReference>
<dbReference type="EMBL" id="CP091430">
    <property type="protein sequence ID" value="UVI31268.1"/>
    <property type="molecule type" value="Genomic_DNA"/>
</dbReference>
<dbReference type="SMART" id="SM00448">
    <property type="entry name" value="REC"/>
    <property type="match status" value="1"/>
</dbReference>
<keyword evidence="8" id="KW-1185">Reference proteome</keyword>
<dbReference type="InterPro" id="IPR011006">
    <property type="entry name" value="CheY-like_superfamily"/>
</dbReference>
<feature type="domain" description="Response regulatory" evidence="6">
    <location>
        <begin position="2"/>
        <end position="119"/>
    </location>
</feature>
<protein>
    <submittedName>
        <fullName evidence="7">Response regulator</fullName>
    </submittedName>
</protein>
<gene>
    <name evidence="7" type="ORF">L1F29_05340</name>
</gene>
<keyword evidence="3" id="KW-0804">Transcription</keyword>
<dbReference type="PROSITE" id="PS01124">
    <property type="entry name" value="HTH_ARAC_FAMILY_2"/>
    <property type="match status" value="1"/>
</dbReference>
<keyword evidence="2" id="KW-0238">DNA-binding</keyword>
<organism evidence="7 8">
    <name type="scientific">Paenibacillus spongiae</name>
    <dbReference type="NCBI Taxonomy" id="2909671"/>
    <lineage>
        <taxon>Bacteria</taxon>
        <taxon>Bacillati</taxon>
        <taxon>Bacillota</taxon>
        <taxon>Bacilli</taxon>
        <taxon>Bacillales</taxon>
        <taxon>Paenibacillaceae</taxon>
        <taxon>Paenibacillus</taxon>
    </lineage>
</organism>
<dbReference type="CDD" id="cd17536">
    <property type="entry name" value="REC_YesN-like"/>
    <property type="match status" value="1"/>
</dbReference>
<dbReference type="PANTHER" id="PTHR43280">
    <property type="entry name" value="ARAC-FAMILY TRANSCRIPTIONAL REGULATOR"/>
    <property type="match status" value="1"/>
</dbReference>
<dbReference type="InterPro" id="IPR001789">
    <property type="entry name" value="Sig_transdc_resp-reg_receiver"/>
</dbReference>
<evidence type="ECO:0000259" key="6">
    <source>
        <dbReference type="PROSITE" id="PS50110"/>
    </source>
</evidence>
<evidence type="ECO:0000256" key="2">
    <source>
        <dbReference type="ARBA" id="ARBA00023125"/>
    </source>
</evidence>
<evidence type="ECO:0000313" key="8">
    <source>
        <dbReference type="Proteomes" id="UP001057877"/>
    </source>
</evidence>
<keyword evidence="1" id="KW-0805">Transcription regulation</keyword>
<keyword evidence="4" id="KW-0597">Phosphoprotein</keyword>
<dbReference type="Pfam" id="PF12833">
    <property type="entry name" value="HTH_18"/>
    <property type="match status" value="1"/>
</dbReference>
<sequence>MNVLIVDDDKLVRKGLMVLMPWQQFGLTVIGEAANGEAALQFLQNHEVDVVFTDLAMPVMSGIELMRTVRIRYPHIWLVVLTFHQDFEYIQESLRLGAIDYIVKTQLEKEKMEDVLSRIMGRINDENGKHPQASRVQQETAGEKNQFLSSCGIALLSLLPEPGNQWMDLLPAKFVECLKEVEPDIWLWAPDNDDSGRQLGEELHERLITDPAIVILKLPDISGFKKTEVMKWLREFRSRGLMYELEADKRLYEISIVAEQQSWPIVFEDDVLDMHKWWSTLRWVNHDDMFNQRLGELKQMRLPKEKLESIFYSATREWERTLSTEEITESGRIGSLVYWYEWVEWIRQTRNHLIELTNKSLYSKPIVDSILKAVDLIAQDISQQTSLVEMANTVNMSRSYFSSCFKDIVGKPYNEYVRDQRIAKAEELLSQTTIPIIRIAEMIGYPNEKYFSRLFREQIGLTPSEYRQQRQTGIQTSGI</sequence>
<proteinExistence type="predicted"/>
<reference evidence="7" key="1">
    <citation type="submission" date="2022-01" db="EMBL/GenBank/DDBJ databases">
        <title>Paenibacillus spongiae sp. nov., isolated from marine sponge.</title>
        <authorList>
            <person name="Li Z."/>
            <person name="Zhang M."/>
        </authorList>
    </citation>
    <scope>NUCLEOTIDE SEQUENCE</scope>
    <source>
        <strain evidence="7">PHS-Z3</strain>
    </source>
</reference>
<feature type="domain" description="HTH araC/xylS-type" evidence="5">
    <location>
        <begin position="371"/>
        <end position="469"/>
    </location>
</feature>
<accession>A0ABY5SCK8</accession>
<dbReference type="InterPro" id="IPR020449">
    <property type="entry name" value="Tscrpt_reg_AraC-type_HTH"/>
</dbReference>
<evidence type="ECO:0000256" key="1">
    <source>
        <dbReference type="ARBA" id="ARBA00023015"/>
    </source>
</evidence>
<evidence type="ECO:0000313" key="7">
    <source>
        <dbReference type="EMBL" id="UVI31268.1"/>
    </source>
</evidence>
<dbReference type="PROSITE" id="PS50110">
    <property type="entry name" value="RESPONSE_REGULATORY"/>
    <property type="match status" value="1"/>
</dbReference>
<name>A0ABY5SCK8_9BACL</name>
<dbReference type="InterPro" id="IPR018062">
    <property type="entry name" value="HTH_AraC-typ_CS"/>
</dbReference>
<dbReference type="PRINTS" id="PR00032">
    <property type="entry name" value="HTHARAC"/>
</dbReference>
<evidence type="ECO:0000256" key="4">
    <source>
        <dbReference type="PROSITE-ProRule" id="PRU00169"/>
    </source>
</evidence>
<dbReference type="RefSeq" id="WP_258387332.1">
    <property type="nucleotide sequence ID" value="NZ_CP091430.1"/>
</dbReference>
<dbReference type="SMART" id="SM00342">
    <property type="entry name" value="HTH_ARAC"/>
    <property type="match status" value="1"/>
</dbReference>
<dbReference type="Gene3D" id="3.40.50.2300">
    <property type="match status" value="1"/>
</dbReference>
<dbReference type="PROSITE" id="PS00041">
    <property type="entry name" value="HTH_ARAC_FAMILY_1"/>
    <property type="match status" value="1"/>
</dbReference>
<dbReference type="InterPro" id="IPR009057">
    <property type="entry name" value="Homeodomain-like_sf"/>
</dbReference>
<dbReference type="Proteomes" id="UP001057877">
    <property type="component" value="Chromosome"/>
</dbReference>
<dbReference type="PANTHER" id="PTHR43280:SF2">
    <property type="entry name" value="HTH-TYPE TRANSCRIPTIONAL REGULATOR EXSA"/>
    <property type="match status" value="1"/>
</dbReference>
<dbReference type="SUPFAM" id="SSF52172">
    <property type="entry name" value="CheY-like"/>
    <property type="match status" value="1"/>
</dbReference>